<dbReference type="RefSeq" id="WP_339960501.1">
    <property type="nucleotide sequence ID" value="NZ_JAWMWH010000001.1"/>
</dbReference>
<feature type="domain" description="DUF2179" evidence="7">
    <location>
        <begin position="229"/>
        <end position="284"/>
    </location>
</feature>
<keyword evidence="4 6" id="KW-1133">Transmembrane helix</keyword>
<evidence type="ECO:0000313" key="9">
    <source>
        <dbReference type="Proteomes" id="UP001370590"/>
    </source>
</evidence>
<dbReference type="InterPro" id="IPR051461">
    <property type="entry name" value="UPF0750_membrane"/>
</dbReference>
<feature type="transmembrane region" description="Helical" evidence="6">
    <location>
        <begin position="156"/>
        <end position="176"/>
    </location>
</feature>
<evidence type="ECO:0000313" key="8">
    <source>
        <dbReference type="EMBL" id="MEJ6400697.1"/>
    </source>
</evidence>
<dbReference type="PIRSF" id="PIRSF006483">
    <property type="entry name" value="Membrane_protein_YitT"/>
    <property type="match status" value="1"/>
</dbReference>
<evidence type="ECO:0000256" key="3">
    <source>
        <dbReference type="ARBA" id="ARBA00022692"/>
    </source>
</evidence>
<feature type="transmembrane region" description="Helical" evidence="6">
    <location>
        <begin position="62"/>
        <end position="82"/>
    </location>
</feature>
<sequence length="292" mass="32501">MDDVRLLFERHQYLAKASMAFVYAITVSVAMNFFWTPGHIYSSGYTGLSQLIDTLSSRYLPFTIPTAIGLFLLNIPTFVLAWKQIGHQFTIFTVIAVFLASFMIKTLHPVYLTNDPIICAIFGGIVNGFGTGLSLKNGISTGGLDILGIVIRRKTGRTIGNVNITFNVFIVVAAGLVYGWPYAFYSAIGLVINAKVIDLTYTRQQLLQVMIVTERPKSVTDSVQNHLRRGITIVHGAEGAYNHDQKTVLFTVISRYEMGEFEEAMDESDDNAFTTISPIVKIIGHFWEPKVK</sequence>
<evidence type="ECO:0000256" key="4">
    <source>
        <dbReference type="ARBA" id="ARBA00022989"/>
    </source>
</evidence>
<protein>
    <submittedName>
        <fullName evidence="8">YitT family protein</fullName>
    </submittedName>
</protein>
<dbReference type="InterPro" id="IPR019264">
    <property type="entry name" value="DUF2179"/>
</dbReference>
<dbReference type="EMBL" id="JAWMWH010000001">
    <property type="protein sequence ID" value="MEJ6400697.1"/>
    <property type="molecule type" value="Genomic_DNA"/>
</dbReference>
<dbReference type="CDD" id="cd16380">
    <property type="entry name" value="YitT_C"/>
    <property type="match status" value="1"/>
</dbReference>
<keyword evidence="9" id="KW-1185">Reference proteome</keyword>
<comment type="subcellular location">
    <subcellularLocation>
        <location evidence="1">Cell membrane</location>
        <topology evidence="1">Multi-pass membrane protein</topology>
    </subcellularLocation>
</comment>
<name>A0ABU8SLB4_9LACO</name>
<dbReference type="InterPro" id="IPR003740">
    <property type="entry name" value="YitT"/>
</dbReference>
<proteinExistence type="predicted"/>
<feature type="transmembrane region" description="Helical" evidence="6">
    <location>
        <begin position="20"/>
        <end position="42"/>
    </location>
</feature>
<dbReference type="PANTHER" id="PTHR33545">
    <property type="entry name" value="UPF0750 MEMBRANE PROTEIN YITT-RELATED"/>
    <property type="match status" value="1"/>
</dbReference>
<evidence type="ECO:0000256" key="5">
    <source>
        <dbReference type="ARBA" id="ARBA00023136"/>
    </source>
</evidence>
<evidence type="ECO:0000256" key="1">
    <source>
        <dbReference type="ARBA" id="ARBA00004651"/>
    </source>
</evidence>
<evidence type="ECO:0000256" key="2">
    <source>
        <dbReference type="ARBA" id="ARBA00022475"/>
    </source>
</evidence>
<evidence type="ECO:0000256" key="6">
    <source>
        <dbReference type="SAM" id="Phobius"/>
    </source>
</evidence>
<dbReference type="InterPro" id="IPR015867">
    <property type="entry name" value="N-reg_PII/ATP_PRibTrfase_C"/>
</dbReference>
<accession>A0ABU8SLB4</accession>
<feature type="transmembrane region" description="Helical" evidence="6">
    <location>
        <begin position="89"/>
        <end position="111"/>
    </location>
</feature>
<keyword evidence="3 6" id="KW-0812">Transmembrane</keyword>
<dbReference type="Gene3D" id="3.30.70.120">
    <property type="match status" value="1"/>
</dbReference>
<comment type="caution">
    <text evidence="8">The sequence shown here is derived from an EMBL/GenBank/DDBJ whole genome shotgun (WGS) entry which is preliminary data.</text>
</comment>
<gene>
    <name evidence="8" type="ORF">R4146_05925</name>
</gene>
<organism evidence="8 9">
    <name type="scientific">Nicoliella lavandulae</name>
    <dbReference type="NCBI Taxonomy" id="3082954"/>
    <lineage>
        <taxon>Bacteria</taxon>
        <taxon>Bacillati</taxon>
        <taxon>Bacillota</taxon>
        <taxon>Bacilli</taxon>
        <taxon>Lactobacillales</taxon>
        <taxon>Lactobacillaceae</taxon>
        <taxon>Nicoliella</taxon>
    </lineage>
</organism>
<evidence type="ECO:0000259" key="7">
    <source>
        <dbReference type="Pfam" id="PF10035"/>
    </source>
</evidence>
<dbReference type="Pfam" id="PF10035">
    <property type="entry name" value="DUF2179"/>
    <property type="match status" value="1"/>
</dbReference>
<keyword evidence="2" id="KW-1003">Cell membrane</keyword>
<feature type="transmembrane region" description="Helical" evidence="6">
    <location>
        <begin position="117"/>
        <end position="135"/>
    </location>
</feature>
<keyword evidence="5 6" id="KW-0472">Membrane</keyword>
<dbReference type="PANTHER" id="PTHR33545:SF5">
    <property type="entry name" value="UPF0750 MEMBRANE PROTEIN YITT"/>
    <property type="match status" value="1"/>
</dbReference>
<reference evidence="8 9" key="1">
    <citation type="submission" date="2023-10" db="EMBL/GenBank/DDBJ databases">
        <title>Nicoliella lavandulae sp. nov. isolated from Lavandula angustifolia flowers.</title>
        <authorList>
            <person name="Alcantara C."/>
            <person name="Zuniga M."/>
            <person name="Landete J.M."/>
            <person name="Monedero V."/>
        </authorList>
    </citation>
    <scope>NUCLEOTIDE SEQUENCE [LARGE SCALE GENOMIC DNA]</scope>
    <source>
        <strain evidence="8 9">Es01</strain>
    </source>
</reference>
<dbReference type="Pfam" id="PF02588">
    <property type="entry name" value="YitT_membrane"/>
    <property type="match status" value="1"/>
</dbReference>
<dbReference type="Proteomes" id="UP001370590">
    <property type="component" value="Unassembled WGS sequence"/>
</dbReference>